<evidence type="ECO:0000313" key="4">
    <source>
        <dbReference type="Proteomes" id="UP001221142"/>
    </source>
</evidence>
<dbReference type="InterPro" id="IPR000210">
    <property type="entry name" value="BTB/POZ_dom"/>
</dbReference>
<dbReference type="PROSITE" id="PS50097">
    <property type="entry name" value="BTB"/>
    <property type="match status" value="1"/>
</dbReference>
<feature type="compositionally biased region" description="Polar residues" evidence="1">
    <location>
        <begin position="1"/>
        <end position="10"/>
    </location>
</feature>
<dbReference type="SUPFAM" id="SSF54695">
    <property type="entry name" value="POZ domain"/>
    <property type="match status" value="1"/>
</dbReference>
<dbReference type="SMART" id="SM00225">
    <property type="entry name" value="BTB"/>
    <property type="match status" value="1"/>
</dbReference>
<accession>A0AAD7CKA3</accession>
<evidence type="ECO:0000256" key="1">
    <source>
        <dbReference type="SAM" id="MobiDB-lite"/>
    </source>
</evidence>
<dbReference type="InterPro" id="IPR011333">
    <property type="entry name" value="SKP1/BTB/POZ_sf"/>
</dbReference>
<keyword evidence="4" id="KW-1185">Reference proteome</keyword>
<evidence type="ECO:0000313" key="3">
    <source>
        <dbReference type="EMBL" id="KAJ7650829.1"/>
    </source>
</evidence>
<sequence length="332" mass="37413">MSNGPDSDSQLPLKRQRTENTDRTDLVRSKIWKSWGDIVLQAESTLFKVNRTVLAQHSSVFEGMFSIPQPQDGETVDCCAVVELSDTAQDVELLLAALYDPFHHQPKQPFEVVACMLRLGRKYEIDQFKDDAVSRIRQAFPNRPEPWGEVSKIEDRAGLVLDLLNLAYETGLNTCIPTLALRCLEYWTLKDLFTGIPRPDGSRAIPCDAIKLTLALGSEAIREAQGRSFRAFLSKEESCRASCGSDHIVSRKRYQYGFRARADKSYTTGVFIYAYLPGFTFQGVAVGTVSLCDKCAQEITTSAEYRHHKTEVWPNLPGFFGLPEWKDLKDTV</sequence>
<reference evidence="3" key="1">
    <citation type="submission" date="2023-03" db="EMBL/GenBank/DDBJ databases">
        <title>Massive genome expansion in bonnet fungi (Mycena s.s.) driven by repeated elements and novel gene families across ecological guilds.</title>
        <authorList>
            <consortium name="Lawrence Berkeley National Laboratory"/>
            <person name="Harder C.B."/>
            <person name="Miyauchi S."/>
            <person name="Viragh M."/>
            <person name="Kuo A."/>
            <person name="Thoen E."/>
            <person name="Andreopoulos B."/>
            <person name="Lu D."/>
            <person name="Skrede I."/>
            <person name="Drula E."/>
            <person name="Henrissat B."/>
            <person name="Morin E."/>
            <person name="Kohler A."/>
            <person name="Barry K."/>
            <person name="LaButti K."/>
            <person name="Morin E."/>
            <person name="Salamov A."/>
            <person name="Lipzen A."/>
            <person name="Mereny Z."/>
            <person name="Hegedus B."/>
            <person name="Baldrian P."/>
            <person name="Stursova M."/>
            <person name="Weitz H."/>
            <person name="Taylor A."/>
            <person name="Grigoriev I.V."/>
            <person name="Nagy L.G."/>
            <person name="Martin F."/>
            <person name="Kauserud H."/>
        </authorList>
    </citation>
    <scope>NUCLEOTIDE SEQUENCE</scope>
    <source>
        <strain evidence="3">9284</strain>
    </source>
</reference>
<dbReference type="Pfam" id="PF00651">
    <property type="entry name" value="BTB"/>
    <property type="match status" value="1"/>
</dbReference>
<dbReference type="CDD" id="cd18186">
    <property type="entry name" value="BTB_POZ_ZBTB_KLHL-like"/>
    <property type="match status" value="1"/>
</dbReference>
<gene>
    <name evidence="3" type="ORF">FB45DRAFT_780081</name>
</gene>
<feature type="domain" description="BTB" evidence="2">
    <location>
        <begin position="36"/>
        <end position="100"/>
    </location>
</feature>
<comment type="caution">
    <text evidence="3">The sequence shown here is derived from an EMBL/GenBank/DDBJ whole genome shotgun (WGS) entry which is preliminary data.</text>
</comment>
<protein>
    <recommendedName>
        <fullName evidence="2">BTB domain-containing protein</fullName>
    </recommendedName>
</protein>
<dbReference type="EMBL" id="JARKIF010000001">
    <property type="protein sequence ID" value="KAJ7650829.1"/>
    <property type="molecule type" value="Genomic_DNA"/>
</dbReference>
<feature type="region of interest" description="Disordered" evidence="1">
    <location>
        <begin position="1"/>
        <end position="21"/>
    </location>
</feature>
<dbReference type="Gene3D" id="3.30.710.10">
    <property type="entry name" value="Potassium Channel Kv1.1, Chain A"/>
    <property type="match status" value="1"/>
</dbReference>
<organism evidence="3 4">
    <name type="scientific">Roridomyces roridus</name>
    <dbReference type="NCBI Taxonomy" id="1738132"/>
    <lineage>
        <taxon>Eukaryota</taxon>
        <taxon>Fungi</taxon>
        <taxon>Dikarya</taxon>
        <taxon>Basidiomycota</taxon>
        <taxon>Agaricomycotina</taxon>
        <taxon>Agaricomycetes</taxon>
        <taxon>Agaricomycetidae</taxon>
        <taxon>Agaricales</taxon>
        <taxon>Marasmiineae</taxon>
        <taxon>Mycenaceae</taxon>
        <taxon>Roridomyces</taxon>
    </lineage>
</organism>
<name>A0AAD7CKA3_9AGAR</name>
<dbReference type="AlphaFoldDB" id="A0AAD7CKA3"/>
<evidence type="ECO:0000259" key="2">
    <source>
        <dbReference type="PROSITE" id="PS50097"/>
    </source>
</evidence>
<proteinExistence type="predicted"/>
<dbReference type="Proteomes" id="UP001221142">
    <property type="component" value="Unassembled WGS sequence"/>
</dbReference>